<accession>A0AAD1TA03</accession>
<name>A0AAD1TA03_PELCU</name>
<comment type="subcellular location">
    <subcellularLocation>
        <location evidence="1">Secreted</location>
    </subcellularLocation>
</comment>
<feature type="signal peptide" evidence="3">
    <location>
        <begin position="1"/>
        <end position="20"/>
    </location>
</feature>
<dbReference type="PANTHER" id="PTHR20914:SF9">
    <property type="entry name" value="COILED, ISOFORM A"/>
    <property type="match status" value="1"/>
</dbReference>
<organism evidence="5 6">
    <name type="scientific">Pelobates cultripes</name>
    <name type="common">Western spadefoot toad</name>
    <dbReference type="NCBI Taxonomy" id="61616"/>
    <lineage>
        <taxon>Eukaryota</taxon>
        <taxon>Metazoa</taxon>
        <taxon>Chordata</taxon>
        <taxon>Craniata</taxon>
        <taxon>Vertebrata</taxon>
        <taxon>Euteleostomi</taxon>
        <taxon>Amphibia</taxon>
        <taxon>Batrachia</taxon>
        <taxon>Anura</taxon>
        <taxon>Pelobatoidea</taxon>
        <taxon>Pelobatidae</taxon>
        <taxon>Pelobates</taxon>
    </lineage>
</organism>
<feature type="chain" id="PRO_5042072536" description="UPAR/Ly6 domain-containing protein" evidence="3">
    <location>
        <begin position="21"/>
        <end position="210"/>
    </location>
</feature>
<evidence type="ECO:0000313" key="6">
    <source>
        <dbReference type="Proteomes" id="UP001295444"/>
    </source>
</evidence>
<evidence type="ECO:0000256" key="1">
    <source>
        <dbReference type="ARBA" id="ARBA00004613"/>
    </source>
</evidence>
<evidence type="ECO:0000256" key="3">
    <source>
        <dbReference type="SAM" id="SignalP"/>
    </source>
</evidence>
<feature type="domain" description="UPAR/Ly6" evidence="4">
    <location>
        <begin position="120"/>
        <end position="177"/>
    </location>
</feature>
<evidence type="ECO:0000259" key="4">
    <source>
        <dbReference type="Pfam" id="PF00021"/>
    </source>
</evidence>
<evidence type="ECO:0000313" key="5">
    <source>
        <dbReference type="EMBL" id="CAH2318731.1"/>
    </source>
</evidence>
<dbReference type="Pfam" id="PF00021">
    <property type="entry name" value="UPAR_LY6"/>
    <property type="match status" value="2"/>
</dbReference>
<dbReference type="EMBL" id="OW240921">
    <property type="protein sequence ID" value="CAH2318731.1"/>
    <property type="molecule type" value="Genomic_DNA"/>
</dbReference>
<keyword evidence="6" id="KW-1185">Reference proteome</keyword>
<dbReference type="AlphaFoldDB" id="A0AAD1TA03"/>
<feature type="domain" description="UPAR/Ly6" evidence="4">
    <location>
        <begin position="21"/>
        <end position="103"/>
    </location>
</feature>
<gene>
    <name evidence="5" type="ORF">PECUL_23A017844</name>
</gene>
<evidence type="ECO:0000256" key="2">
    <source>
        <dbReference type="ARBA" id="ARBA00022525"/>
    </source>
</evidence>
<reference evidence="5" key="1">
    <citation type="submission" date="2022-03" db="EMBL/GenBank/DDBJ databases">
        <authorList>
            <person name="Alioto T."/>
            <person name="Alioto T."/>
            <person name="Gomez Garrido J."/>
        </authorList>
    </citation>
    <scope>NUCLEOTIDE SEQUENCE</scope>
</reference>
<sequence>MTSVILLLCMLSSLLSTVYSARCIDCSYRNGETCKNEENIVDCGESGCVTLSESCLVNSYNVPAIKKGCAEGINESQVLALNDKDQLKTTVNIEYCKEDLCNKGTQFVYVDNLGEPTGKYCESCYRNNTSNECVSRDRVACHGNQIKCLSYIGKLSRADGTIGDYSIKGCVSDLICTLKFGSLPGTKELEGKLFECSAPLTEPIDCSGCE</sequence>
<proteinExistence type="predicted"/>
<dbReference type="Proteomes" id="UP001295444">
    <property type="component" value="Chromosome 10"/>
</dbReference>
<dbReference type="GO" id="GO:0005576">
    <property type="term" value="C:extracellular region"/>
    <property type="evidence" value="ECO:0007669"/>
    <property type="project" value="UniProtKB-SubCell"/>
</dbReference>
<protein>
    <recommendedName>
        <fullName evidence="4">UPAR/Ly6 domain-containing protein</fullName>
    </recommendedName>
</protein>
<keyword evidence="3" id="KW-0732">Signal</keyword>
<dbReference type="PANTHER" id="PTHR20914">
    <property type="entry name" value="LY6/PLAUR DOMAIN-CONTAINING PROTEIN 8"/>
    <property type="match status" value="1"/>
</dbReference>
<keyword evidence="2" id="KW-0964">Secreted</keyword>
<dbReference type="InterPro" id="IPR016054">
    <property type="entry name" value="LY6_UPA_recep-like"/>
</dbReference>
<dbReference type="InterPro" id="IPR050918">
    <property type="entry name" value="CNF-like_PLA2_Inhibitor"/>
</dbReference>